<dbReference type="Proteomes" id="UP000193285">
    <property type="component" value="Unassembled WGS sequence"/>
</dbReference>
<proteinExistence type="predicted"/>
<sequence>MSGLRTAWKSPVLGRRRGRAADPERTPLYETVILGGGPAGTGPLVWAARHGRLDAWLDGGVALVEQAEELGGSLGQYPLNADSRGTSFLECLDGPDCAPFLADLKTDPVAAELESFRTGHPTLELVGRFERRLGAAILAEFGRHPSSRALTGTRAQAIRLQDDGSVTVVTDATDGRRVVVRAASAVVALGGRPNASWSEIELAPGVHLGHWRDKIVSSHRLLSRGGVQEVARRLARAPGSPLVVILGGAHSAFSAAWLLLERVSAHGFGPHGIQILHRSEPRPTYPSRAAAHVDYYEFSESDVCAATGRVHRMGGLQGDGREVWRRLHRKPGTERDDRVVALPIGSLPRADLLRLLTDCDLIVPALGYRLATLPIYDARGARVPLARCGPAVTPDARLLAEDGTPVPGVFGVGLGSGFLPRGAMAGEESFTGQQNSLWLYQNGLGQLIYDATRRRARRLADVSAAVDSAPREDRESDALSVV</sequence>
<dbReference type="PRINTS" id="PR00368">
    <property type="entry name" value="FADPNR"/>
</dbReference>
<gene>
    <name evidence="1" type="ORF">AWB90_23680</name>
</gene>
<dbReference type="InterPro" id="IPR036188">
    <property type="entry name" value="FAD/NAD-bd_sf"/>
</dbReference>
<evidence type="ECO:0000313" key="2">
    <source>
        <dbReference type="Proteomes" id="UP000193285"/>
    </source>
</evidence>
<name>A0A1X2A4E6_9MYCO</name>
<accession>A0A1X2A4E6</accession>
<protein>
    <submittedName>
        <fullName evidence="1">Uncharacterized protein</fullName>
    </submittedName>
</protein>
<reference evidence="1 2" key="1">
    <citation type="journal article" date="2015" name="Emerg. Microbes Infect.">
        <title>Characterization of 17 strains belonging to the Mycobacterium simiae complex and description of Mycobacterium paraense sp. nov.</title>
        <authorList>
            <person name="Fusco da Costa A.R."/>
            <person name="Fedrizzi T."/>
            <person name="Lopes M.L."/>
            <person name="Pecorari M."/>
            <person name="Oliveira da Costa W.L."/>
            <person name="Giacobazzi E."/>
            <person name="da Costa Bahia J.R."/>
            <person name="De Sanctis V."/>
            <person name="Batista Lima K.V."/>
            <person name="Bertorelli R."/>
            <person name="Grottola A."/>
            <person name="Fabio A."/>
            <person name="Mariottini A."/>
            <person name="Ferretti P."/>
            <person name="Di Leva F."/>
            <person name="Fregni Serpini G."/>
            <person name="Tagliazucchi S."/>
            <person name="Rumpianesi F."/>
            <person name="Jousson O."/>
            <person name="Segata N."/>
            <person name="Tortoli E."/>
        </authorList>
    </citation>
    <scope>NUCLEOTIDE SEQUENCE [LARGE SCALE GENOMIC DNA]</scope>
    <source>
        <strain evidence="1 2">IEC33</strain>
    </source>
</reference>
<dbReference type="AlphaFoldDB" id="A0A1X2A4E6"/>
<dbReference type="STRING" id="767916.AWB91_12815"/>
<dbReference type="RefSeq" id="WP_085246146.1">
    <property type="nucleotide sequence ID" value="NZ_LQPN01000072.1"/>
</dbReference>
<evidence type="ECO:0000313" key="1">
    <source>
        <dbReference type="EMBL" id="ORW38293.1"/>
    </source>
</evidence>
<dbReference type="EMBL" id="LQPN01000072">
    <property type="protein sequence ID" value="ORW38293.1"/>
    <property type="molecule type" value="Genomic_DNA"/>
</dbReference>
<comment type="caution">
    <text evidence="1">The sequence shown here is derived from an EMBL/GenBank/DDBJ whole genome shotgun (WGS) entry which is preliminary data.</text>
</comment>
<dbReference type="SUPFAM" id="SSF51905">
    <property type="entry name" value="FAD/NAD(P)-binding domain"/>
    <property type="match status" value="1"/>
</dbReference>
<dbReference type="OrthoDB" id="9768668at2"/>
<organism evidence="1 2">
    <name type="scientific">Mycobacterium paraense</name>
    <dbReference type="NCBI Taxonomy" id="767916"/>
    <lineage>
        <taxon>Bacteria</taxon>
        <taxon>Bacillati</taxon>
        <taxon>Actinomycetota</taxon>
        <taxon>Actinomycetes</taxon>
        <taxon>Mycobacteriales</taxon>
        <taxon>Mycobacteriaceae</taxon>
        <taxon>Mycobacterium</taxon>
        <taxon>Mycobacterium simiae complex</taxon>
    </lineage>
</organism>